<protein>
    <submittedName>
        <fullName evidence="3">BQ5605_C022g09553 protein</fullName>
    </submittedName>
</protein>
<gene>
    <name evidence="3" type="primary">BQ5605_C022g09553</name>
    <name evidence="3" type="ORF">BQ5605_C022G09553</name>
</gene>
<evidence type="ECO:0000313" key="4">
    <source>
        <dbReference type="Proteomes" id="UP000249464"/>
    </source>
</evidence>
<name>A0A2X0N734_9BASI</name>
<organism evidence="3 4">
    <name type="scientific">Microbotryum silenes-dioicae</name>
    <dbReference type="NCBI Taxonomy" id="796604"/>
    <lineage>
        <taxon>Eukaryota</taxon>
        <taxon>Fungi</taxon>
        <taxon>Dikarya</taxon>
        <taxon>Basidiomycota</taxon>
        <taxon>Pucciniomycotina</taxon>
        <taxon>Microbotryomycetes</taxon>
        <taxon>Microbotryales</taxon>
        <taxon>Microbotryaceae</taxon>
        <taxon>Microbotryum</taxon>
    </lineage>
</organism>
<feature type="domain" description="Cyclin N-terminal" evidence="2">
    <location>
        <begin position="132"/>
        <end position="237"/>
    </location>
</feature>
<proteinExistence type="predicted"/>
<dbReference type="PANTHER" id="PTHR15615:SF10">
    <property type="entry name" value="PHO85 CYCLIN-2-RELATED"/>
    <property type="match status" value="1"/>
</dbReference>
<dbReference type="AlphaFoldDB" id="A0A2X0N734"/>
<dbReference type="STRING" id="796604.A0A2X0N734"/>
<dbReference type="InterPro" id="IPR036915">
    <property type="entry name" value="Cyclin-like_sf"/>
</dbReference>
<feature type="region of interest" description="Disordered" evidence="1">
    <location>
        <begin position="329"/>
        <end position="354"/>
    </location>
</feature>
<dbReference type="SUPFAM" id="SSF47954">
    <property type="entry name" value="Cyclin-like"/>
    <property type="match status" value="1"/>
</dbReference>
<evidence type="ECO:0000256" key="1">
    <source>
        <dbReference type="SAM" id="MobiDB-lite"/>
    </source>
</evidence>
<dbReference type="Pfam" id="PF00134">
    <property type="entry name" value="Cyclin_N"/>
    <property type="match status" value="1"/>
</dbReference>
<dbReference type="InterPro" id="IPR013922">
    <property type="entry name" value="Cyclin_PHO80-like"/>
</dbReference>
<dbReference type="CDD" id="cd20557">
    <property type="entry name" value="CYCLIN_ScPCL1-like"/>
    <property type="match status" value="1"/>
</dbReference>
<dbReference type="GO" id="GO:0016538">
    <property type="term" value="F:cyclin-dependent protein serine/threonine kinase regulator activity"/>
    <property type="evidence" value="ECO:0007669"/>
    <property type="project" value="TreeGrafter"/>
</dbReference>
<dbReference type="GO" id="GO:0000307">
    <property type="term" value="C:cyclin-dependent protein kinase holoenzyme complex"/>
    <property type="evidence" value="ECO:0007669"/>
    <property type="project" value="TreeGrafter"/>
</dbReference>
<sequence>MELSSSSMTRRHPASLLPRFMHDPALLELVCTSVTSEMICKSALSAGSSATVGFGAGGVKPTYMRPRLTSFFRRVLISLFTAYIADKACEVIECAPVPVSRGLPSPPTTPIRSKFPASTSSSTTPAGVEIPSLTEFITNLVQESNVHVPTLLCTLVYLDRLRSRLPKVAHGMESTRHRVFLATLIVAAKYLNDSSPKNKHWQSPTSWPCCRYAAIFPIAEVNLMERQLLFLLEFDLRTDDQELCDHFAPFLSHSGPVASTSSTQVGTEPSAFGDLYASTSTPVSAKASGRNAAPHSPTASPITNMQSPTLRRLSRNPMQNQQSQYYHFRGSNLPSKVSPSDSESSASTCSPKTPIDELPSFALNTISMEPIRRSSFAKMFEAGKEVLGFTQSATASTTYTKPTYSSFIPSMRYTNTEGIEMMQF</sequence>
<dbReference type="EMBL" id="FQNC01000084">
    <property type="protein sequence ID" value="SGZ22869.1"/>
    <property type="molecule type" value="Genomic_DNA"/>
</dbReference>
<dbReference type="PANTHER" id="PTHR15615">
    <property type="match status" value="1"/>
</dbReference>
<dbReference type="Gene3D" id="1.10.472.10">
    <property type="entry name" value="Cyclin-like"/>
    <property type="match status" value="1"/>
</dbReference>
<keyword evidence="4" id="KW-1185">Reference proteome</keyword>
<dbReference type="GO" id="GO:0005634">
    <property type="term" value="C:nucleus"/>
    <property type="evidence" value="ECO:0007669"/>
    <property type="project" value="TreeGrafter"/>
</dbReference>
<dbReference type="Proteomes" id="UP000249464">
    <property type="component" value="Unassembled WGS sequence"/>
</dbReference>
<feature type="compositionally biased region" description="Polar residues" evidence="1">
    <location>
        <begin position="297"/>
        <end position="308"/>
    </location>
</feature>
<accession>A0A2X0N734</accession>
<reference evidence="3 4" key="1">
    <citation type="submission" date="2016-11" db="EMBL/GenBank/DDBJ databases">
        <authorList>
            <person name="Jaros S."/>
            <person name="Januszkiewicz K."/>
            <person name="Wedrychowicz H."/>
        </authorList>
    </citation>
    <scope>NUCLEOTIDE SEQUENCE [LARGE SCALE GENOMIC DNA]</scope>
</reference>
<evidence type="ECO:0000313" key="3">
    <source>
        <dbReference type="EMBL" id="SGZ22869.1"/>
    </source>
</evidence>
<feature type="compositionally biased region" description="Low complexity" evidence="1">
    <location>
        <begin position="335"/>
        <end position="350"/>
    </location>
</feature>
<feature type="region of interest" description="Disordered" evidence="1">
    <location>
        <begin position="283"/>
        <end position="308"/>
    </location>
</feature>
<dbReference type="InterPro" id="IPR006671">
    <property type="entry name" value="Cyclin_N"/>
</dbReference>
<evidence type="ECO:0000259" key="2">
    <source>
        <dbReference type="Pfam" id="PF00134"/>
    </source>
</evidence>
<dbReference type="GO" id="GO:0019901">
    <property type="term" value="F:protein kinase binding"/>
    <property type="evidence" value="ECO:0007669"/>
    <property type="project" value="InterPro"/>
</dbReference>